<dbReference type="SUPFAM" id="SSF51905">
    <property type="entry name" value="FAD/NAD(P)-binding domain"/>
    <property type="match status" value="1"/>
</dbReference>
<evidence type="ECO:0000313" key="8">
    <source>
        <dbReference type="Proteomes" id="UP000249829"/>
    </source>
</evidence>
<accession>A0A2V5HK74</accession>
<dbReference type="OMA" id="AVHGYYF"/>
<dbReference type="STRING" id="1450538.A0A2V5HK74"/>
<organism evidence="7 8">
    <name type="scientific">Aspergillus violaceofuscus (strain CBS 115571)</name>
    <dbReference type="NCBI Taxonomy" id="1450538"/>
    <lineage>
        <taxon>Eukaryota</taxon>
        <taxon>Fungi</taxon>
        <taxon>Dikarya</taxon>
        <taxon>Ascomycota</taxon>
        <taxon>Pezizomycotina</taxon>
        <taxon>Eurotiomycetes</taxon>
        <taxon>Eurotiomycetidae</taxon>
        <taxon>Eurotiales</taxon>
        <taxon>Aspergillaceae</taxon>
        <taxon>Aspergillus</taxon>
    </lineage>
</organism>
<evidence type="ECO:0000256" key="1">
    <source>
        <dbReference type="ARBA" id="ARBA00022630"/>
    </source>
</evidence>
<dbReference type="PANTHER" id="PTHR46972">
    <property type="entry name" value="MONOOXYGENASE ASQM-RELATED"/>
    <property type="match status" value="1"/>
</dbReference>
<feature type="transmembrane region" description="Helical" evidence="5">
    <location>
        <begin position="399"/>
        <end position="418"/>
    </location>
</feature>
<dbReference type="GO" id="GO:0004497">
    <property type="term" value="F:monooxygenase activity"/>
    <property type="evidence" value="ECO:0007669"/>
    <property type="project" value="UniProtKB-KW"/>
</dbReference>
<evidence type="ECO:0000256" key="2">
    <source>
        <dbReference type="ARBA" id="ARBA00022827"/>
    </source>
</evidence>
<evidence type="ECO:0000313" key="7">
    <source>
        <dbReference type="EMBL" id="PYI24799.1"/>
    </source>
</evidence>
<dbReference type="InterPro" id="IPR002938">
    <property type="entry name" value="FAD-bd"/>
</dbReference>
<dbReference type="GO" id="GO:0071949">
    <property type="term" value="F:FAD binding"/>
    <property type="evidence" value="ECO:0007669"/>
    <property type="project" value="InterPro"/>
</dbReference>
<dbReference type="EMBL" id="KZ825101">
    <property type="protein sequence ID" value="PYI24799.1"/>
    <property type="molecule type" value="Genomic_DNA"/>
</dbReference>
<evidence type="ECO:0000256" key="5">
    <source>
        <dbReference type="SAM" id="Phobius"/>
    </source>
</evidence>
<dbReference type="InterPro" id="IPR036188">
    <property type="entry name" value="FAD/NAD-bd_sf"/>
</dbReference>
<keyword evidence="5" id="KW-0812">Transmembrane</keyword>
<dbReference type="Proteomes" id="UP000249829">
    <property type="component" value="Unassembled WGS sequence"/>
</dbReference>
<keyword evidence="5" id="KW-1133">Transmembrane helix</keyword>
<reference evidence="7 8" key="1">
    <citation type="submission" date="2018-02" db="EMBL/GenBank/DDBJ databases">
        <title>The genomes of Aspergillus section Nigri reveals drivers in fungal speciation.</title>
        <authorList>
            <consortium name="DOE Joint Genome Institute"/>
            <person name="Vesth T.C."/>
            <person name="Nybo J."/>
            <person name="Theobald S."/>
            <person name="Brandl J."/>
            <person name="Frisvad J.C."/>
            <person name="Nielsen K.F."/>
            <person name="Lyhne E.K."/>
            <person name="Kogle M.E."/>
            <person name="Kuo A."/>
            <person name="Riley R."/>
            <person name="Clum A."/>
            <person name="Nolan M."/>
            <person name="Lipzen A."/>
            <person name="Salamov A."/>
            <person name="Henrissat B."/>
            <person name="Wiebenga A."/>
            <person name="De vries R.P."/>
            <person name="Grigoriev I.V."/>
            <person name="Mortensen U.H."/>
            <person name="Andersen M.R."/>
            <person name="Baker S.E."/>
        </authorList>
    </citation>
    <scope>NUCLEOTIDE SEQUENCE [LARGE SCALE GENOMIC DNA]</scope>
    <source>
        <strain evidence="7 8">CBS 115571</strain>
    </source>
</reference>
<evidence type="ECO:0000256" key="3">
    <source>
        <dbReference type="ARBA" id="ARBA00023002"/>
    </source>
</evidence>
<dbReference type="PRINTS" id="PR00420">
    <property type="entry name" value="RNGMNOXGNASE"/>
</dbReference>
<protein>
    <submittedName>
        <fullName evidence="7">FAD/NAD(P)-binding domain-containing protein</fullName>
    </submittedName>
</protein>
<dbReference type="Gene3D" id="3.50.50.60">
    <property type="entry name" value="FAD/NAD(P)-binding domain"/>
    <property type="match status" value="1"/>
</dbReference>
<dbReference type="AlphaFoldDB" id="A0A2V5HK74"/>
<feature type="domain" description="FAD-binding" evidence="6">
    <location>
        <begin position="303"/>
        <end position="360"/>
    </location>
</feature>
<sequence>MAFKVAIVGAGPAGCLLARLLLNQPKFTVTIFEAEPSINYRAQGGSLDLHENGGLAALKAAGLYEEFLKHARFDGEALLVCDKQLKPYIQLSPTTKEHSRGRPEIDRSALRRMLVESLPPRTIEWKRPLRRVVAADTAEPRQGYTLEFADGTTASGFDLIVGADGAWSKVRAALSDIVPRYAGIGGFALQIPDAARTAPACAARLKGGAIFAYSTGCMLAGQQLGDGSINVGLWRARPEGWEQEVDYALTDPLAVRAAQMREFGDYAPELVEFIAHAGEDSPVASRSFYTLPVGFRWDHRPGLTLVGDAAHVICPFTGEGVNQALTDVLQLAQALGALVRPSDLDSALLKYETELFARAAVFQKRAEDVAQMMFFTEGSPATTIERYTMQNMQNSMSPGAYKALYPLLLTGVYGYFFWHKRLHK</sequence>
<keyword evidence="1" id="KW-0285">Flavoprotein</keyword>
<keyword evidence="4" id="KW-0503">Monooxygenase</keyword>
<feature type="domain" description="FAD-binding" evidence="6">
    <location>
        <begin position="4"/>
        <end position="175"/>
    </location>
</feature>
<keyword evidence="3" id="KW-0560">Oxidoreductase</keyword>
<dbReference type="PANTHER" id="PTHR46972:SF1">
    <property type="entry name" value="FAD DEPENDENT OXIDOREDUCTASE DOMAIN-CONTAINING PROTEIN"/>
    <property type="match status" value="1"/>
</dbReference>
<gene>
    <name evidence="7" type="ORF">BO99DRAFT_398269</name>
</gene>
<evidence type="ECO:0000256" key="4">
    <source>
        <dbReference type="ARBA" id="ARBA00023033"/>
    </source>
</evidence>
<keyword evidence="5" id="KW-0472">Membrane</keyword>
<name>A0A2V5HK74_ASPV1</name>
<keyword evidence="8" id="KW-1185">Reference proteome</keyword>
<dbReference type="Pfam" id="PF01494">
    <property type="entry name" value="FAD_binding_3"/>
    <property type="match status" value="2"/>
</dbReference>
<proteinExistence type="predicted"/>
<evidence type="ECO:0000259" key="6">
    <source>
        <dbReference type="Pfam" id="PF01494"/>
    </source>
</evidence>
<keyword evidence="2" id="KW-0274">FAD</keyword>